<keyword evidence="3" id="KW-1185">Reference proteome</keyword>
<evidence type="ECO:0000313" key="3">
    <source>
        <dbReference type="Proteomes" id="UP001234581"/>
    </source>
</evidence>
<accession>A0AAD7UTR3</accession>
<protein>
    <submittedName>
        <fullName evidence="2">Uncharacterized protein</fullName>
    </submittedName>
</protein>
<dbReference type="RefSeq" id="XP_058337050.1">
    <property type="nucleotide sequence ID" value="XM_058492187.1"/>
</dbReference>
<evidence type="ECO:0000313" key="2">
    <source>
        <dbReference type="EMBL" id="KAJ8652136.1"/>
    </source>
</evidence>
<name>A0AAD7UTR3_9FUNG</name>
<evidence type="ECO:0000256" key="1">
    <source>
        <dbReference type="SAM" id="MobiDB-lite"/>
    </source>
</evidence>
<organism evidence="2 3">
    <name type="scientific">Lichtheimia ornata</name>
    <dbReference type="NCBI Taxonomy" id="688661"/>
    <lineage>
        <taxon>Eukaryota</taxon>
        <taxon>Fungi</taxon>
        <taxon>Fungi incertae sedis</taxon>
        <taxon>Mucoromycota</taxon>
        <taxon>Mucoromycotina</taxon>
        <taxon>Mucoromycetes</taxon>
        <taxon>Mucorales</taxon>
        <taxon>Lichtheimiaceae</taxon>
        <taxon>Lichtheimia</taxon>
    </lineage>
</organism>
<dbReference type="EMBL" id="JARTCD010000117">
    <property type="protein sequence ID" value="KAJ8652136.1"/>
    <property type="molecule type" value="Genomic_DNA"/>
</dbReference>
<dbReference type="Proteomes" id="UP001234581">
    <property type="component" value="Unassembled WGS sequence"/>
</dbReference>
<comment type="caution">
    <text evidence="2">The sequence shown here is derived from an EMBL/GenBank/DDBJ whole genome shotgun (WGS) entry which is preliminary data.</text>
</comment>
<feature type="compositionally biased region" description="Basic residues" evidence="1">
    <location>
        <begin position="33"/>
        <end position="42"/>
    </location>
</feature>
<feature type="region of interest" description="Disordered" evidence="1">
    <location>
        <begin position="1"/>
        <end position="43"/>
    </location>
</feature>
<gene>
    <name evidence="2" type="ORF">O0I10_012243</name>
</gene>
<reference evidence="2 3" key="1">
    <citation type="submission" date="2023-03" db="EMBL/GenBank/DDBJ databases">
        <title>Genome sequence of Lichtheimia ornata CBS 291.66.</title>
        <authorList>
            <person name="Mohabir J.T."/>
            <person name="Shea T.P."/>
            <person name="Kurbessoian T."/>
            <person name="Berby B."/>
            <person name="Fontaine J."/>
            <person name="Livny J."/>
            <person name="Gnirke A."/>
            <person name="Stajich J.E."/>
            <person name="Cuomo C.A."/>
        </authorList>
    </citation>
    <scope>NUCLEOTIDE SEQUENCE [LARGE SCALE GENOMIC DNA]</scope>
    <source>
        <strain evidence="2">CBS 291.66</strain>
    </source>
</reference>
<sequence length="104" mass="11787">MAAKRNTGKGPITRAANSAAAKQLAGENFSSTKVRRKRRPPRRLPVALRKKDIWSQLLSMDLGLSIADWLAMDKTAYNDIRDGLRYLHGRPRGLMGKIRSRWDL</sequence>
<proteinExistence type="predicted"/>
<dbReference type="GeneID" id="83219628"/>
<dbReference type="AlphaFoldDB" id="A0AAD7UTR3"/>